<dbReference type="InterPro" id="IPR036397">
    <property type="entry name" value="RNaseH_sf"/>
</dbReference>
<dbReference type="Proteomes" id="UP001472677">
    <property type="component" value="Unassembled WGS sequence"/>
</dbReference>
<dbReference type="InterPro" id="IPR053151">
    <property type="entry name" value="RNase_H-like"/>
</dbReference>
<evidence type="ECO:0000313" key="3">
    <source>
        <dbReference type="Proteomes" id="UP001472677"/>
    </source>
</evidence>
<dbReference type="Gene3D" id="3.30.420.10">
    <property type="entry name" value="Ribonuclease H-like superfamily/Ribonuclease H"/>
    <property type="match status" value="1"/>
</dbReference>
<dbReference type="EMBL" id="JBBPBM010000012">
    <property type="protein sequence ID" value="KAK8562543.1"/>
    <property type="molecule type" value="Genomic_DNA"/>
</dbReference>
<evidence type="ECO:0000259" key="1">
    <source>
        <dbReference type="Pfam" id="PF13456"/>
    </source>
</evidence>
<dbReference type="CDD" id="cd06222">
    <property type="entry name" value="RNase_H_like"/>
    <property type="match status" value="1"/>
</dbReference>
<protein>
    <recommendedName>
        <fullName evidence="1">RNase H type-1 domain-containing protein</fullName>
    </recommendedName>
</protein>
<gene>
    <name evidence="2" type="ORF">V6N12_010620</name>
</gene>
<name>A0ABR2EKL9_9ROSI</name>
<sequence>MRAPADVAGWRGELWGAYYGLLYAWETDFHQIVLALDSLEAVEILKDDVNGSYSLMWHLRELCSHDWNVQILHTKRDRNKVTDALTRNANDDSLNPVLYDSLSFWLNTLLLGDVNHAIRWSFLFYCI</sequence>
<dbReference type="Pfam" id="PF13456">
    <property type="entry name" value="RVT_3"/>
    <property type="match status" value="1"/>
</dbReference>
<comment type="caution">
    <text evidence="2">The sequence shown here is derived from an EMBL/GenBank/DDBJ whole genome shotgun (WGS) entry which is preliminary data.</text>
</comment>
<dbReference type="InterPro" id="IPR012337">
    <property type="entry name" value="RNaseH-like_sf"/>
</dbReference>
<organism evidence="2 3">
    <name type="scientific">Hibiscus sabdariffa</name>
    <name type="common">roselle</name>
    <dbReference type="NCBI Taxonomy" id="183260"/>
    <lineage>
        <taxon>Eukaryota</taxon>
        <taxon>Viridiplantae</taxon>
        <taxon>Streptophyta</taxon>
        <taxon>Embryophyta</taxon>
        <taxon>Tracheophyta</taxon>
        <taxon>Spermatophyta</taxon>
        <taxon>Magnoliopsida</taxon>
        <taxon>eudicotyledons</taxon>
        <taxon>Gunneridae</taxon>
        <taxon>Pentapetalae</taxon>
        <taxon>rosids</taxon>
        <taxon>malvids</taxon>
        <taxon>Malvales</taxon>
        <taxon>Malvaceae</taxon>
        <taxon>Malvoideae</taxon>
        <taxon>Hibiscus</taxon>
    </lineage>
</organism>
<dbReference type="SUPFAM" id="SSF53098">
    <property type="entry name" value="Ribonuclease H-like"/>
    <property type="match status" value="1"/>
</dbReference>
<evidence type="ECO:0000313" key="2">
    <source>
        <dbReference type="EMBL" id="KAK8562543.1"/>
    </source>
</evidence>
<feature type="domain" description="RNase H type-1" evidence="1">
    <location>
        <begin position="12"/>
        <end position="88"/>
    </location>
</feature>
<dbReference type="PANTHER" id="PTHR47723">
    <property type="entry name" value="OS05G0353850 PROTEIN"/>
    <property type="match status" value="1"/>
</dbReference>
<dbReference type="InterPro" id="IPR002156">
    <property type="entry name" value="RNaseH_domain"/>
</dbReference>
<dbReference type="PANTHER" id="PTHR47723:SF19">
    <property type="entry name" value="POLYNUCLEOTIDYL TRANSFERASE, RIBONUCLEASE H-LIKE SUPERFAMILY PROTEIN"/>
    <property type="match status" value="1"/>
</dbReference>
<keyword evidence="3" id="KW-1185">Reference proteome</keyword>
<accession>A0ABR2EKL9</accession>
<dbReference type="InterPro" id="IPR044730">
    <property type="entry name" value="RNase_H-like_dom_plant"/>
</dbReference>
<proteinExistence type="predicted"/>
<reference evidence="2 3" key="1">
    <citation type="journal article" date="2024" name="G3 (Bethesda)">
        <title>Genome assembly of Hibiscus sabdariffa L. provides insights into metabolisms of medicinal natural products.</title>
        <authorList>
            <person name="Kim T."/>
        </authorList>
    </citation>
    <scope>NUCLEOTIDE SEQUENCE [LARGE SCALE GENOMIC DNA]</scope>
    <source>
        <strain evidence="2">TK-2024</strain>
        <tissue evidence="2">Old leaves</tissue>
    </source>
</reference>